<dbReference type="InterPro" id="IPR004087">
    <property type="entry name" value="KH_dom"/>
</dbReference>
<evidence type="ECO:0000256" key="8">
    <source>
        <dbReference type="PIRNR" id="PIRNR006515"/>
    </source>
</evidence>
<evidence type="ECO:0000256" key="5">
    <source>
        <dbReference type="ARBA" id="ARBA00022884"/>
    </source>
</evidence>
<dbReference type="SMART" id="SM00322">
    <property type="entry name" value="KH"/>
    <property type="match status" value="1"/>
</dbReference>
<dbReference type="PANTHER" id="PTHR12581">
    <property type="entry name" value="HIV-1 REV BINDING PROTEIN 2, 3"/>
    <property type="match status" value="1"/>
</dbReference>
<dbReference type="SUPFAM" id="SSF54791">
    <property type="entry name" value="Eukaryotic type KH-domain (KH-domain type I)"/>
    <property type="match status" value="1"/>
</dbReference>
<dbReference type="Pfam" id="PF21800">
    <property type="entry name" value="KH_KRR1_2nd"/>
    <property type="match status" value="1"/>
</dbReference>
<feature type="region of interest" description="Disordered" evidence="9">
    <location>
        <begin position="300"/>
        <end position="334"/>
    </location>
</feature>
<feature type="compositionally biased region" description="Basic residues" evidence="9">
    <location>
        <begin position="258"/>
        <end position="270"/>
    </location>
</feature>
<gene>
    <name evidence="11" type="ORF">TR102596</name>
</gene>
<evidence type="ECO:0000256" key="4">
    <source>
        <dbReference type="ARBA" id="ARBA00022552"/>
    </source>
</evidence>
<evidence type="ECO:0000256" key="9">
    <source>
        <dbReference type="SAM" id="MobiDB-lite"/>
    </source>
</evidence>
<dbReference type="CDD" id="cd22393">
    <property type="entry name" value="KH-I_KRR1_rpt1"/>
    <property type="match status" value="1"/>
</dbReference>
<dbReference type="InterPro" id="IPR041174">
    <property type="entry name" value="KRR1-like_KH1"/>
</dbReference>
<feature type="compositionally biased region" description="Basic and acidic residues" evidence="9">
    <location>
        <begin position="309"/>
        <end position="327"/>
    </location>
</feature>
<proteinExistence type="inferred from homology"/>
<evidence type="ECO:0000256" key="7">
    <source>
        <dbReference type="ARBA" id="ARBA00023274"/>
    </source>
</evidence>
<evidence type="ECO:0000256" key="2">
    <source>
        <dbReference type="ARBA" id="ARBA00009344"/>
    </source>
</evidence>
<name>A0A0X3PTW3_SCHSO</name>
<dbReference type="AlphaFoldDB" id="A0A0X3PTW3"/>
<dbReference type="GO" id="GO:0003723">
    <property type="term" value="F:RNA binding"/>
    <property type="evidence" value="ECO:0007669"/>
    <property type="project" value="UniProtKB-KW"/>
</dbReference>
<dbReference type="FunFam" id="3.30.1370.10:FF:000014">
    <property type="entry name" value="KRR1 small subunit processome component"/>
    <property type="match status" value="1"/>
</dbReference>
<dbReference type="EMBL" id="GEEE01008665">
    <property type="protein sequence ID" value="JAP54560.1"/>
    <property type="molecule type" value="Transcribed_RNA"/>
</dbReference>
<protein>
    <recommendedName>
        <fullName evidence="8">KRR1 small subunit processome component</fullName>
    </recommendedName>
    <alternativeName>
        <fullName evidence="8">KRR-R motif-containing protein 1</fullName>
    </alternativeName>
</protein>
<dbReference type="InterPro" id="IPR048550">
    <property type="entry name" value="KRR1-like_KH1_euk"/>
</dbReference>
<dbReference type="GO" id="GO:0006364">
    <property type="term" value="P:rRNA processing"/>
    <property type="evidence" value="ECO:0007669"/>
    <property type="project" value="UniProtKB-KW"/>
</dbReference>
<dbReference type="CDD" id="cd22394">
    <property type="entry name" value="KH-I_KRR1_rpt2"/>
    <property type="match status" value="1"/>
</dbReference>
<keyword evidence="7 8" id="KW-0687">Ribonucleoprotein</keyword>
<organism evidence="11">
    <name type="scientific">Schistocephalus solidus</name>
    <name type="common">Tapeworm</name>
    <dbReference type="NCBI Taxonomy" id="70667"/>
    <lineage>
        <taxon>Eukaryota</taxon>
        <taxon>Metazoa</taxon>
        <taxon>Spiralia</taxon>
        <taxon>Lophotrochozoa</taxon>
        <taxon>Platyhelminthes</taxon>
        <taxon>Cestoda</taxon>
        <taxon>Eucestoda</taxon>
        <taxon>Diphyllobothriidea</taxon>
        <taxon>Diphyllobothriidae</taxon>
        <taxon>Schistocephalus</taxon>
    </lineage>
</organism>
<dbReference type="PANTHER" id="PTHR12581:SF0">
    <property type="entry name" value="KRR1 SMALL SUBUNIT PROCESSOME COMPONENT HOMOLOG"/>
    <property type="match status" value="1"/>
</dbReference>
<comment type="subcellular location">
    <subcellularLocation>
        <location evidence="1 8">Nucleus</location>
        <location evidence="1 8">Nucleolus</location>
    </subcellularLocation>
</comment>
<dbReference type="InterPro" id="IPR036612">
    <property type="entry name" value="KH_dom_type_1_sf"/>
</dbReference>
<keyword evidence="3 8" id="KW-0690">Ribosome biogenesis</keyword>
<feature type="domain" description="K Homology" evidence="10">
    <location>
        <begin position="150"/>
        <end position="218"/>
    </location>
</feature>
<dbReference type="Pfam" id="PF17903">
    <property type="entry name" value="KH_KRR1_1st"/>
    <property type="match status" value="1"/>
</dbReference>
<feature type="region of interest" description="Disordered" evidence="9">
    <location>
        <begin position="258"/>
        <end position="288"/>
    </location>
</feature>
<reference evidence="11" key="1">
    <citation type="submission" date="2016-01" db="EMBL/GenBank/DDBJ databases">
        <title>Reference transcriptome for the parasite Schistocephalus solidus: insights into the molecular evolution of parasitism.</title>
        <authorList>
            <person name="Hebert F.O."/>
            <person name="Grambauer S."/>
            <person name="Barber I."/>
            <person name="Landry C.R."/>
            <person name="Aubin-Horth N."/>
        </authorList>
    </citation>
    <scope>NUCLEOTIDE SEQUENCE</scope>
</reference>
<comment type="similarity">
    <text evidence="2 8">Belongs to the KRR1 family.</text>
</comment>
<evidence type="ECO:0000256" key="3">
    <source>
        <dbReference type="ARBA" id="ARBA00022517"/>
    </source>
</evidence>
<dbReference type="PIRSF" id="PIRSF006515">
    <property type="entry name" value="KRR1"/>
    <property type="match status" value="1"/>
</dbReference>
<dbReference type="InterPro" id="IPR048549">
    <property type="entry name" value="KRR1-like_KH2_euk"/>
</dbReference>
<dbReference type="InterPro" id="IPR024166">
    <property type="entry name" value="rRNA_assembly_KRR1"/>
</dbReference>
<evidence type="ECO:0000313" key="11">
    <source>
        <dbReference type="EMBL" id="JAP54560.1"/>
    </source>
</evidence>
<evidence type="ECO:0000256" key="6">
    <source>
        <dbReference type="ARBA" id="ARBA00023242"/>
    </source>
</evidence>
<keyword evidence="6 8" id="KW-0539">Nucleus</keyword>
<dbReference type="Gene3D" id="3.30.1370.10">
    <property type="entry name" value="K Homology domain, type 1"/>
    <property type="match status" value="2"/>
</dbReference>
<dbReference type="InterPro" id="IPR048548">
    <property type="entry name" value="KRR1-like_KH2"/>
</dbReference>
<comment type="subunit">
    <text evidence="8">Component of the ribosomal small subunit (SSU) processome.</text>
</comment>
<dbReference type="GO" id="GO:0032040">
    <property type="term" value="C:small-subunit processome"/>
    <property type="evidence" value="ECO:0007669"/>
    <property type="project" value="TreeGrafter"/>
</dbReference>
<evidence type="ECO:0000256" key="1">
    <source>
        <dbReference type="ARBA" id="ARBA00004604"/>
    </source>
</evidence>
<sequence>MGKRSKRRRLELPDVKDWVPYQPFSKNKEEILKKFDEASEAVDVPEGWKEPKFNPEDNPNGKLYAQSTFSTLFPKYREKYLREVWPAVVKILKEHHIKAELDLGEATMEVHTTPKTFDPFIILKARDLIRLLARSVPLDIAARVLEDEVFADIIEIKLRNRERFVKRRSRLIGDEGNTLKAIELATNCYVMVQGKTVAAVGPYDGLKKVRQVVNDCIYDNIHPAYYIKRFVIIQKLMADPTKKNVSWDKYLPRIKKKTLSRRRKPHKIRKKPEYTPFPPPQQPSKVDIELEKGTYFLAESERKKAKRASKVENSEETSKKRQLEKRAVAYIPPE</sequence>
<evidence type="ECO:0000259" key="10">
    <source>
        <dbReference type="SMART" id="SM00322"/>
    </source>
</evidence>
<keyword evidence="5 8" id="KW-0694">RNA-binding</keyword>
<keyword evidence="4 8" id="KW-0698">rRNA processing</keyword>
<accession>A0A0X3PTW3</accession>
<comment type="function">
    <text evidence="8">Required for 40S ribosome biogenesis. Involved in nucleolar processing of pre-18S ribosomal RNA and ribosome assembly.</text>
</comment>